<gene>
    <name evidence="1" type="ORF">GCM10010326_04270</name>
</gene>
<dbReference type="Pfam" id="PF20226">
    <property type="entry name" value="DUF6585"/>
    <property type="match status" value="1"/>
</dbReference>
<dbReference type="InterPro" id="IPR046492">
    <property type="entry name" value="DUF6585"/>
</dbReference>
<protein>
    <submittedName>
        <fullName evidence="1">Uncharacterized protein</fullName>
    </submittedName>
</protein>
<dbReference type="EMBL" id="BMUU01000001">
    <property type="protein sequence ID" value="GGY15656.1"/>
    <property type="molecule type" value="Genomic_DNA"/>
</dbReference>
<accession>A0ABQ2ZJQ5</accession>
<comment type="caution">
    <text evidence="1">The sequence shown here is derived from an EMBL/GenBank/DDBJ whole genome shotgun (WGS) entry which is preliminary data.</text>
</comment>
<dbReference type="GeneID" id="96288457"/>
<name>A0ABQ2ZJQ5_9ACTN</name>
<dbReference type="Proteomes" id="UP000600946">
    <property type="component" value="Unassembled WGS sequence"/>
</dbReference>
<sequence length="239" mass="26579">MTGPVPRTREEELLLARISAAAGRARLGRRLSSRTSTAYRPRTRAGLYWAVRRLSVRSHHGRSPVRTASPNARLDLYEHGMTVAVRGRIHVVRYDTTSVFRHSTAPRGSSPSGTTHIHTLTDVEQKRLVLCDEPEGGDAQAWARLVRQAVTRARLPSALAALHRGERISFGDIWLTTELVGSTRVSLPWPHVQRIGVVEGFLTVTADGRQHRLGPTVSRIPNVFVFRALVEHCRSGKAR</sequence>
<proteinExistence type="predicted"/>
<evidence type="ECO:0000313" key="1">
    <source>
        <dbReference type="EMBL" id="GGY15656.1"/>
    </source>
</evidence>
<reference evidence="2" key="1">
    <citation type="journal article" date="2019" name="Int. J. Syst. Evol. Microbiol.">
        <title>The Global Catalogue of Microorganisms (GCM) 10K type strain sequencing project: providing services to taxonomists for standard genome sequencing and annotation.</title>
        <authorList>
            <consortium name="The Broad Institute Genomics Platform"/>
            <consortium name="The Broad Institute Genome Sequencing Center for Infectious Disease"/>
            <person name="Wu L."/>
            <person name="Ma J."/>
        </authorList>
    </citation>
    <scope>NUCLEOTIDE SEQUENCE [LARGE SCALE GENOMIC DNA]</scope>
    <source>
        <strain evidence="2">JCM 4594</strain>
    </source>
</reference>
<organism evidence="1 2">
    <name type="scientific">Streptomyces xanthochromogenes</name>
    <dbReference type="NCBI Taxonomy" id="67384"/>
    <lineage>
        <taxon>Bacteria</taxon>
        <taxon>Bacillati</taxon>
        <taxon>Actinomycetota</taxon>
        <taxon>Actinomycetes</taxon>
        <taxon>Kitasatosporales</taxon>
        <taxon>Streptomycetaceae</taxon>
        <taxon>Streptomyces</taxon>
    </lineage>
</organism>
<keyword evidence="2" id="KW-1185">Reference proteome</keyword>
<evidence type="ECO:0000313" key="2">
    <source>
        <dbReference type="Proteomes" id="UP000600946"/>
    </source>
</evidence>
<dbReference type="RefSeq" id="WP_161247274.1">
    <property type="nucleotide sequence ID" value="NZ_BMUU01000001.1"/>
</dbReference>